<gene>
    <name evidence="1" type="ORF">TM448A00171_0026</name>
    <name evidence="2" type="ORF">TM448B00200_0061</name>
</gene>
<organism evidence="1">
    <name type="scientific">viral metagenome</name>
    <dbReference type="NCBI Taxonomy" id="1070528"/>
    <lineage>
        <taxon>unclassified sequences</taxon>
        <taxon>metagenomes</taxon>
        <taxon>organismal metagenomes</taxon>
    </lineage>
</organism>
<name>A0A6H1ZCA1_9ZZZZ</name>
<evidence type="ECO:0008006" key="3">
    <source>
        <dbReference type="Google" id="ProtNLM"/>
    </source>
</evidence>
<sequence length="95" mass="10290">MKRLVTIFLLIALAMPTLANPKDWFDGQADKIGHSLAGATVAGLSWKHKATVEGALFNTLLVGYAKEEFDQRFGGKWDGWDLLATVIGGALFLAL</sequence>
<dbReference type="EMBL" id="MT144599">
    <property type="protein sequence ID" value="QJH94354.1"/>
    <property type="molecule type" value="Genomic_DNA"/>
</dbReference>
<accession>A0A6H1ZCA1</accession>
<dbReference type="EMBL" id="MT143984">
    <property type="protein sequence ID" value="QJA45007.1"/>
    <property type="molecule type" value="Genomic_DNA"/>
</dbReference>
<proteinExistence type="predicted"/>
<reference evidence="1" key="1">
    <citation type="submission" date="2020-03" db="EMBL/GenBank/DDBJ databases">
        <title>The deep terrestrial virosphere.</title>
        <authorList>
            <person name="Holmfeldt K."/>
            <person name="Nilsson E."/>
            <person name="Simone D."/>
            <person name="Lopez-Fernandez M."/>
            <person name="Wu X."/>
            <person name="de Brujin I."/>
            <person name="Lundin D."/>
            <person name="Andersson A."/>
            <person name="Bertilsson S."/>
            <person name="Dopson M."/>
        </authorList>
    </citation>
    <scope>NUCLEOTIDE SEQUENCE</scope>
    <source>
        <strain evidence="1">TM448A00171</strain>
        <strain evidence="2">TM448B00200</strain>
    </source>
</reference>
<evidence type="ECO:0000313" key="2">
    <source>
        <dbReference type="EMBL" id="QJH94354.1"/>
    </source>
</evidence>
<dbReference type="AlphaFoldDB" id="A0A6H1ZCA1"/>
<protein>
    <recommendedName>
        <fullName evidence="3">Lipoprotein</fullName>
    </recommendedName>
</protein>
<evidence type="ECO:0000313" key="1">
    <source>
        <dbReference type="EMBL" id="QJA45007.1"/>
    </source>
</evidence>